<feature type="binding site" evidence="6">
    <location>
        <position position="290"/>
    </location>
    <ligand>
        <name>S-adenosyl-L-methionine</name>
        <dbReference type="ChEBI" id="CHEBI:59789"/>
    </ligand>
</feature>
<dbReference type="CDD" id="cd02440">
    <property type="entry name" value="AdoMet_MTases"/>
    <property type="match status" value="1"/>
</dbReference>
<dbReference type="SUPFAM" id="SSF53335">
    <property type="entry name" value="S-adenosyl-L-methionine-dependent methyltransferases"/>
    <property type="match status" value="1"/>
</dbReference>
<dbReference type="EMBL" id="FNFV01000001">
    <property type="protein sequence ID" value="SDJ95717.1"/>
    <property type="molecule type" value="Genomic_DNA"/>
</dbReference>
<keyword evidence="5" id="KW-0411">Iron-sulfur</keyword>
<keyword evidence="1" id="KW-0408">Iron</keyword>
<evidence type="ECO:0000259" key="8">
    <source>
        <dbReference type="PROSITE" id="PS50926"/>
    </source>
</evidence>
<keyword evidence="3 6" id="KW-0808">Transferase</keyword>
<evidence type="ECO:0000313" key="10">
    <source>
        <dbReference type="Proteomes" id="UP000199328"/>
    </source>
</evidence>
<dbReference type="PROSITE" id="PS50926">
    <property type="entry name" value="TRAM"/>
    <property type="match status" value="1"/>
</dbReference>
<feature type="binding site" evidence="6">
    <location>
        <position position="270"/>
    </location>
    <ligand>
        <name>S-adenosyl-L-methionine</name>
        <dbReference type="ChEBI" id="CHEBI:59789"/>
    </ligand>
</feature>
<dbReference type="Gene3D" id="3.40.50.150">
    <property type="entry name" value="Vaccinia Virus protein VP39"/>
    <property type="match status" value="1"/>
</dbReference>
<feature type="active site" evidence="7">
    <location>
        <position position="365"/>
    </location>
</feature>
<name>A0A1G8XYX7_9RHOB</name>
<dbReference type="Gene3D" id="2.40.50.1070">
    <property type="match status" value="1"/>
</dbReference>
<feature type="domain" description="TRAM" evidence="8">
    <location>
        <begin position="1"/>
        <end position="49"/>
    </location>
</feature>
<dbReference type="InterPro" id="IPR030390">
    <property type="entry name" value="MeTrfase_TrmA_AS"/>
</dbReference>
<evidence type="ECO:0000256" key="1">
    <source>
        <dbReference type="ARBA" id="ARBA00022485"/>
    </source>
</evidence>
<keyword evidence="2 6" id="KW-0489">Methyltransferase</keyword>
<dbReference type="OrthoDB" id="9804590at2"/>
<evidence type="ECO:0000256" key="5">
    <source>
        <dbReference type="ARBA" id="ARBA00023014"/>
    </source>
</evidence>
<evidence type="ECO:0000313" key="9">
    <source>
        <dbReference type="EMBL" id="SDJ95717.1"/>
    </source>
</evidence>
<keyword evidence="1" id="KW-0479">Metal-binding</keyword>
<dbReference type="PROSITE" id="PS51687">
    <property type="entry name" value="SAM_MT_RNA_M5U"/>
    <property type="match status" value="1"/>
</dbReference>
<evidence type="ECO:0000256" key="4">
    <source>
        <dbReference type="ARBA" id="ARBA00022691"/>
    </source>
</evidence>
<dbReference type="Gene3D" id="2.40.50.140">
    <property type="entry name" value="Nucleic acid-binding proteins"/>
    <property type="match status" value="1"/>
</dbReference>
<proteinExistence type="inferred from homology"/>
<dbReference type="GO" id="GO:0070475">
    <property type="term" value="P:rRNA base methylation"/>
    <property type="evidence" value="ECO:0007669"/>
    <property type="project" value="TreeGrafter"/>
</dbReference>
<dbReference type="Proteomes" id="UP000199328">
    <property type="component" value="Unassembled WGS sequence"/>
</dbReference>
<feature type="binding site" evidence="6">
    <location>
        <position position="339"/>
    </location>
    <ligand>
        <name>S-adenosyl-L-methionine</name>
        <dbReference type="ChEBI" id="CHEBI:59789"/>
    </ligand>
</feature>
<keyword evidence="4 6" id="KW-0949">S-adenosyl-L-methionine</keyword>
<dbReference type="InterPro" id="IPR029063">
    <property type="entry name" value="SAM-dependent_MTases_sf"/>
</dbReference>
<evidence type="ECO:0000256" key="3">
    <source>
        <dbReference type="ARBA" id="ARBA00022679"/>
    </source>
</evidence>
<keyword evidence="10" id="KW-1185">Reference proteome</keyword>
<dbReference type="InterPro" id="IPR012340">
    <property type="entry name" value="NA-bd_OB-fold"/>
</dbReference>
<dbReference type="PROSITE" id="PS01230">
    <property type="entry name" value="TRMA_1"/>
    <property type="match status" value="1"/>
</dbReference>
<evidence type="ECO:0000256" key="2">
    <source>
        <dbReference type="ARBA" id="ARBA00022603"/>
    </source>
</evidence>
<dbReference type="Pfam" id="PF05958">
    <property type="entry name" value="tRNA_U5-meth_tr"/>
    <property type="match status" value="1"/>
</dbReference>
<dbReference type="PANTHER" id="PTHR11061">
    <property type="entry name" value="RNA M5U METHYLTRANSFERASE"/>
    <property type="match status" value="1"/>
</dbReference>
<dbReference type="RefSeq" id="WP_092497147.1">
    <property type="nucleotide sequence ID" value="NZ_FNFV01000001.1"/>
</dbReference>
<dbReference type="InterPro" id="IPR010280">
    <property type="entry name" value="U5_MeTrfase_fam"/>
</dbReference>
<feature type="binding site" evidence="6">
    <location>
        <position position="243"/>
    </location>
    <ligand>
        <name>S-adenosyl-L-methionine</name>
        <dbReference type="ChEBI" id="CHEBI:59789"/>
    </ligand>
</feature>
<feature type="active site" description="Nucleophile" evidence="6">
    <location>
        <position position="365"/>
    </location>
</feature>
<protein>
    <submittedName>
        <fullName evidence="9">23S rRNA (Uracil1939-C5)-methyltransferase</fullName>
    </submittedName>
</protein>
<reference evidence="10" key="1">
    <citation type="submission" date="2016-10" db="EMBL/GenBank/DDBJ databases">
        <authorList>
            <person name="Varghese N."/>
            <person name="Submissions S."/>
        </authorList>
    </citation>
    <scope>NUCLEOTIDE SEQUENCE [LARGE SCALE GENOMIC DNA]</scope>
    <source>
        <strain evidence="10">CGMCC 1.10789</strain>
    </source>
</reference>
<dbReference type="InterPro" id="IPR002792">
    <property type="entry name" value="TRAM_dom"/>
</dbReference>
<keyword evidence="1" id="KW-0004">4Fe-4S</keyword>
<organism evidence="9 10">
    <name type="scientific">Meinhardsimonia xiamenensis</name>
    <dbReference type="NCBI Taxonomy" id="990712"/>
    <lineage>
        <taxon>Bacteria</taxon>
        <taxon>Pseudomonadati</taxon>
        <taxon>Pseudomonadota</taxon>
        <taxon>Alphaproteobacteria</taxon>
        <taxon>Rhodobacterales</taxon>
        <taxon>Paracoccaceae</taxon>
        <taxon>Meinhardsimonia</taxon>
    </lineage>
</organism>
<dbReference type="SUPFAM" id="SSF50249">
    <property type="entry name" value="Nucleic acid-binding proteins"/>
    <property type="match status" value="1"/>
</dbReference>
<dbReference type="STRING" id="990712.SAMN05216257_101118"/>
<comment type="similarity">
    <text evidence="6">Belongs to the class I-like SAM-binding methyltransferase superfamily. RNA M5U methyltransferase family.</text>
</comment>
<accession>A0A1G8XYX7</accession>
<gene>
    <name evidence="9" type="ORF">SAMN05216257_101118</name>
</gene>
<dbReference type="AlphaFoldDB" id="A0A1G8XYX7"/>
<dbReference type="PANTHER" id="PTHR11061:SF49">
    <property type="entry name" value="23S RRNA (URACIL(1939)-C(5))-METHYLTRANSFERASE RLMD"/>
    <property type="match status" value="1"/>
</dbReference>
<evidence type="ECO:0000256" key="7">
    <source>
        <dbReference type="PROSITE-ProRule" id="PRU10015"/>
    </source>
</evidence>
<evidence type="ECO:0000256" key="6">
    <source>
        <dbReference type="PROSITE-ProRule" id="PRU01024"/>
    </source>
</evidence>
<dbReference type="GO" id="GO:0070041">
    <property type="term" value="F:rRNA (uridine-C5-)-methyltransferase activity"/>
    <property type="evidence" value="ECO:0007669"/>
    <property type="project" value="TreeGrafter"/>
</dbReference>
<dbReference type="GO" id="GO:0051539">
    <property type="term" value="F:4 iron, 4 sulfur cluster binding"/>
    <property type="evidence" value="ECO:0007669"/>
    <property type="project" value="UniProtKB-KW"/>
</dbReference>
<sequence length="411" mass="42995">MGEVRRLTVERLGHRGDGVAGDVFVPGSLPGEQVEGEVEKGRMSAPRILAPAPMRVRPPCPHAKACGGCALQHASDAFLRAWKAEVVRGALAAQGLAAPIRAVHVSLPASRRRAVLHGRRTKRGATVGFHGRASDVITAVPECRVLDPRIVAALRALAALVEAGASRRARLDIAVIASESGLDVAVTGGGVLDAARRARLAGLAMEAGLARLSWEGEPLAMARAPLVRFDGIAVEPPPGAFLQATAEGEAALRACVAAAVGEARRVADLFAGCGTFALPLARRAEVLAVEGDPALVAALEAGWRGAGGALRPVTVVRRDLFRRPLTPPELARFEAVVIDPPRAGAEAQARALAESPVQAVAAVSCNPVTFARDARILVAGGFSLDWIEVVDQFRWSPHVELVARLSRQGRS</sequence>